<dbReference type="KEGG" id="bgm:CAL15_02225"/>
<evidence type="ECO:0000313" key="1">
    <source>
        <dbReference type="EMBL" id="ARP93306.1"/>
    </source>
</evidence>
<dbReference type="OrthoDB" id="8634749at2"/>
<name>A0A1W6Z7A5_9BORD</name>
<keyword evidence="2" id="KW-1185">Reference proteome</keyword>
<reference evidence="1 2" key="1">
    <citation type="submission" date="2017-05" db="EMBL/GenBank/DDBJ databases">
        <title>Complete and WGS of Bordetella genogroups.</title>
        <authorList>
            <person name="Spilker T."/>
            <person name="LiPuma J."/>
        </authorList>
    </citation>
    <scope>NUCLEOTIDE SEQUENCE [LARGE SCALE GENOMIC DNA]</scope>
    <source>
        <strain evidence="1 2">AU7206</strain>
    </source>
</reference>
<sequence length="189" mass="20145">MTARAAPRVSRRALAGLVLLASLASGALYTSTLELGRELNAQRMVRCMVQNLTRHDIRYALPGQEDIDLESPLHWDYVSRGNRRDLQLPSLCIVAPPSDGADLTIAWSRYAPDLAPGSMRLYVASFPGLRRPDDVTGLAVRLYPGGKAAARYVEAGADVDVTSGLLAEAVPAGWTPGLSIGAPSPAPEP</sequence>
<protein>
    <submittedName>
        <fullName evidence="1">Uncharacterized protein</fullName>
    </submittedName>
</protein>
<accession>A0A1W6Z7A5</accession>
<dbReference type="EMBL" id="CP021111">
    <property type="protein sequence ID" value="ARP93306.1"/>
    <property type="molecule type" value="Genomic_DNA"/>
</dbReference>
<proteinExistence type="predicted"/>
<gene>
    <name evidence="1" type="ORF">CAL15_02225</name>
</gene>
<organism evidence="1 2">
    <name type="scientific">Bordetella genomosp. 13</name>
    <dbReference type="NCBI Taxonomy" id="463040"/>
    <lineage>
        <taxon>Bacteria</taxon>
        <taxon>Pseudomonadati</taxon>
        <taxon>Pseudomonadota</taxon>
        <taxon>Betaproteobacteria</taxon>
        <taxon>Burkholderiales</taxon>
        <taxon>Alcaligenaceae</taxon>
        <taxon>Bordetella</taxon>
    </lineage>
</organism>
<dbReference type="Proteomes" id="UP000194161">
    <property type="component" value="Chromosome"/>
</dbReference>
<dbReference type="RefSeq" id="WP_086077143.1">
    <property type="nucleotide sequence ID" value="NZ_CP021111.1"/>
</dbReference>
<dbReference type="STRING" id="463040.CAL15_02225"/>
<evidence type="ECO:0000313" key="2">
    <source>
        <dbReference type="Proteomes" id="UP000194161"/>
    </source>
</evidence>
<dbReference type="AlphaFoldDB" id="A0A1W6Z7A5"/>